<dbReference type="Pfam" id="PF17291">
    <property type="entry name" value="M60-like_N"/>
    <property type="match status" value="1"/>
</dbReference>
<dbReference type="Gene3D" id="2.60.120.1250">
    <property type="entry name" value="Peptidase M60, enhancin-like domain 1"/>
    <property type="match status" value="1"/>
</dbReference>
<dbReference type="Proteomes" id="UP000176204">
    <property type="component" value="Chromosome I"/>
</dbReference>
<accession>A0A1H6MCN3</accession>
<feature type="domain" description="Peptidase M60" evidence="2">
    <location>
        <begin position="120"/>
        <end position="431"/>
    </location>
</feature>
<protein>
    <submittedName>
        <fullName evidence="3">Peptidase m60 enhancin and enhancin-like</fullName>
    </submittedName>
</protein>
<keyword evidence="1" id="KW-0732">Signal</keyword>
<dbReference type="Gene3D" id="1.10.390.30">
    <property type="entry name" value="Peptidase M60, enhancin-like domain 3"/>
    <property type="match status" value="1"/>
</dbReference>
<keyword evidence="4" id="KW-1185">Reference proteome</keyword>
<feature type="chain" id="PRO_5009604587" evidence="1">
    <location>
        <begin position="39"/>
        <end position="624"/>
    </location>
</feature>
<dbReference type="EMBL" id="LT629973">
    <property type="protein sequence ID" value="SEH99310.1"/>
    <property type="molecule type" value="Genomic_DNA"/>
</dbReference>
<dbReference type="PROSITE" id="PS51723">
    <property type="entry name" value="PEPTIDASE_M60"/>
    <property type="match status" value="1"/>
</dbReference>
<dbReference type="InterPro" id="IPR035423">
    <property type="entry name" value="M60-like_N"/>
</dbReference>
<evidence type="ECO:0000256" key="1">
    <source>
        <dbReference type="SAM" id="SignalP"/>
    </source>
</evidence>
<dbReference type="AlphaFoldDB" id="A0A1H6MCN3"/>
<evidence type="ECO:0000313" key="4">
    <source>
        <dbReference type="Proteomes" id="UP000176204"/>
    </source>
</evidence>
<dbReference type="STRING" id="1679444.PYTT_2378"/>
<gene>
    <name evidence="3" type="ORF">PYTT_2378</name>
</gene>
<sequence length="624" mass="69535">MKVRSHSFVSRMLLTSTVCCCLAPLSGISAPASSSAKAAAYAFADKNDPNAKVFTNSLLGSLRKNVKLADIAALPDPAVRRLAEELRAGTYNVHPRVGKYMAYEPVDSLAKRLKTSGYSRFENPTGIYFTAGEDALVIMQGAGNEKVELKVHDFGPDGKEKSYILKNGVNVIKMENNGLGYISYYTDDFKNAPQVSVHVAGGKVNGVFDSSKNTNEDWKKLLANTVCEVIDIKGKQVQLIYSVEELRKSCPDKGLELINLYDQIMRYQHEIMGLVKYNKVPRNHILGRVIWRGFMHADGLGAAFHKGTMNSVANPDRIPQEAWGISHEFGHVNQTRPGMMWVSTTEVTNNLFSAWANFKLNPKSMRLEHERINGGDGNMIGGRFNAFLNAAIVNGEQWLCQKGPDKMQGYENGGDHFVKLVPLWQLQLYFMAAKRGNPDFLADIFEKVRNESQEGKSNGRLQLDFMKNVCDATKQDLTEFFTKTGMLKPIDKDMDDYRRAQLTITAEECKELADYAKKYRKPDSPVIYYISVNSLDAYAKKLPVTGKENEGVSGDGNSRIVSHDVWKNVAVFETYKGDDLVRVTMVGTDSPDNSSTRVVFPEGSTRIMAVSWDGKRLPVYTAGK</sequence>
<dbReference type="SMART" id="SM01276">
    <property type="entry name" value="M60-like"/>
    <property type="match status" value="1"/>
</dbReference>
<dbReference type="Pfam" id="PF13402">
    <property type="entry name" value="Peptidase_M60"/>
    <property type="match status" value="1"/>
</dbReference>
<name>A0A1H6MCN3_9BACT</name>
<reference evidence="4" key="1">
    <citation type="submission" date="2016-09" db="EMBL/GenBank/DDBJ databases">
        <authorList>
            <person name="Koehorst J."/>
        </authorList>
    </citation>
    <scope>NUCLEOTIDE SEQUENCE [LARGE SCALE GENOMIC DNA]</scope>
</reference>
<dbReference type="InterPro" id="IPR031161">
    <property type="entry name" value="Peptidase_M60_dom"/>
</dbReference>
<evidence type="ECO:0000259" key="2">
    <source>
        <dbReference type="PROSITE" id="PS51723"/>
    </source>
</evidence>
<evidence type="ECO:0000313" key="3">
    <source>
        <dbReference type="EMBL" id="SEH99310.1"/>
    </source>
</evidence>
<proteinExistence type="predicted"/>
<dbReference type="KEGG" id="agl:PYTT_2378"/>
<dbReference type="OrthoDB" id="197888at2"/>
<dbReference type="Gene3D" id="3.40.390.80">
    <property type="entry name" value="Peptidase M60, enhancin-like domain 2"/>
    <property type="match status" value="1"/>
</dbReference>
<feature type="signal peptide" evidence="1">
    <location>
        <begin position="1"/>
        <end position="38"/>
    </location>
</feature>
<dbReference type="InterPro" id="IPR042279">
    <property type="entry name" value="Pep_M60_3"/>
</dbReference>
<dbReference type="RefSeq" id="WP_083077039.1">
    <property type="nucleotide sequence ID" value="NZ_LIGX01000040.1"/>
</dbReference>
<organism evidence="3 4">
    <name type="scientific">Akkermansia glycaniphila</name>
    <dbReference type="NCBI Taxonomy" id="1679444"/>
    <lineage>
        <taxon>Bacteria</taxon>
        <taxon>Pseudomonadati</taxon>
        <taxon>Verrucomicrobiota</taxon>
        <taxon>Verrucomicrobiia</taxon>
        <taxon>Verrucomicrobiales</taxon>
        <taxon>Akkermansiaceae</taxon>
        <taxon>Akkermansia</taxon>
    </lineage>
</organism>